<organism evidence="2 3">
    <name type="scientific">Halanaerobium kushneri</name>
    <dbReference type="NCBI Taxonomy" id="56779"/>
    <lineage>
        <taxon>Bacteria</taxon>
        <taxon>Bacillati</taxon>
        <taxon>Bacillota</taxon>
        <taxon>Clostridia</taxon>
        <taxon>Halanaerobiales</taxon>
        <taxon>Halanaerobiaceae</taxon>
        <taxon>Halanaerobium</taxon>
    </lineage>
</organism>
<dbReference type="RefSeq" id="WP_076543334.1">
    <property type="nucleotide sequence ID" value="NZ_FTNC01000001.1"/>
</dbReference>
<dbReference type="EMBL" id="FTNC01000001">
    <property type="protein sequence ID" value="SIQ01240.1"/>
    <property type="molecule type" value="Genomic_DNA"/>
</dbReference>
<dbReference type="AlphaFoldDB" id="A0A1N6PA40"/>
<name>A0A1N6PA40_9FIRM</name>
<dbReference type="STRING" id="56779.SAMN05421834_10115"/>
<reference evidence="3" key="1">
    <citation type="submission" date="2017-01" db="EMBL/GenBank/DDBJ databases">
        <authorList>
            <person name="Varghese N."/>
            <person name="Submissions S."/>
        </authorList>
    </citation>
    <scope>NUCLEOTIDE SEQUENCE [LARGE SCALE GENOMIC DNA]</scope>
    <source>
        <strain evidence="3">ATCC 700103</strain>
    </source>
</reference>
<keyword evidence="1" id="KW-1133">Transmembrane helix</keyword>
<accession>A0A1N6PA40</accession>
<dbReference type="Proteomes" id="UP000185669">
    <property type="component" value="Unassembled WGS sequence"/>
</dbReference>
<sequence>MWTRSELKNIAKKKLKGFYWQAFLVSLILVISGGSHNRLDLGGSSSTGSTTTGGGGSEFTLGIVLIAVIGVLVFLALRIFLGYILEVGGRKYFIELSRGESEISYLLKFFDKKYYKNIITVLLYRGIYIFLWSLLLIIPGIIKMYQYRFVAYIMAENPDLDHNQALNLSREMTAGQKLDIFILDLSFLGWFILGALFFGIGVLFVQPYYDAVNAELYQKVKAEA</sequence>
<gene>
    <name evidence="2" type="ORF">SAMN05421834_10115</name>
</gene>
<evidence type="ECO:0000313" key="2">
    <source>
        <dbReference type="EMBL" id="SIQ01240.1"/>
    </source>
</evidence>
<feature type="transmembrane region" description="Helical" evidence="1">
    <location>
        <begin position="18"/>
        <end position="39"/>
    </location>
</feature>
<feature type="transmembrane region" description="Helical" evidence="1">
    <location>
        <begin position="122"/>
        <end position="142"/>
    </location>
</feature>
<dbReference type="PANTHER" id="PTHR40076:SF1">
    <property type="entry name" value="MEMBRANE PROTEIN"/>
    <property type="match status" value="1"/>
</dbReference>
<dbReference type="OrthoDB" id="9784844at2"/>
<evidence type="ECO:0000313" key="3">
    <source>
        <dbReference type="Proteomes" id="UP000185669"/>
    </source>
</evidence>
<dbReference type="PANTHER" id="PTHR40076">
    <property type="entry name" value="MEMBRANE PROTEIN-RELATED"/>
    <property type="match status" value="1"/>
</dbReference>
<keyword evidence="1" id="KW-0472">Membrane</keyword>
<feature type="transmembrane region" description="Helical" evidence="1">
    <location>
        <begin position="59"/>
        <end position="81"/>
    </location>
</feature>
<evidence type="ECO:0000256" key="1">
    <source>
        <dbReference type="SAM" id="Phobius"/>
    </source>
</evidence>
<dbReference type="InterPro" id="IPR010380">
    <property type="entry name" value="DUF975"/>
</dbReference>
<protein>
    <submittedName>
        <fullName evidence="2">Uncharacterized membrane protein</fullName>
    </submittedName>
</protein>
<keyword evidence="1" id="KW-0812">Transmembrane</keyword>
<keyword evidence="3" id="KW-1185">Reference proteome</keyword>
<proteinExistence type="predicted"/>
<feature type="transmembrane region" description="Helical" evidence="1">
    <location>
        <begin position="187"/>
        <end position="209"/>
    </location>
</feature>
<dbReference type="Pfam" id="PF06161">
    <property type="entry name" value="DUF975"/>
    <property type="match status" value="1"/>
</dbReference>